<dbReference type="EMBL" id="QNBE01000038">
    <property type="protein sequence ID" value="RKX70480.1"/>
    <property type="molecule type" value="Genomic_DNA"/>
</dbReference>
<sequence length="139" mass="15684">MMIETKTIQFSTRGMTDIIDITPKVAEVVKKSRVQSGIVCIFLPGSTGGITTIEYEPGLIKDLPEVLDRVIPTNKRYHHDATWGDGNGFAHLRSALIKTSLVVPFTDKKLLLGTWQQIVFLDFDNRSRNRRLILQIMGE</sequence>
<gene>
    <name evidence="2" type="ORF">DRP53_04855</name>
</gene>
<proteinExistence type="inferred from homology"/>
<comment type="similarity">
    <text evidence="1">Belongs to the UPF0047 family.</text>
</comment>
<accession>A0A660SKJ7</accession>
<organism evidence="2 3">
    <name type="scientific">candidate division WOR-3 bacterium</name>
    <dbReference type="NCBI Taxonomy" id="2052148"/>
    <lineage>
        <taxon>Bacteria</taxon>
        <taxon>Bacteria division WOR-3</taxon>
    </lineage>
</organism>
<dbReference type="PANTHER" id="PTHR30615:SF8">
    <property type="entry name" value="UPF0047 PROTEIN C4A8.02C"/>
    <property type="match status" value="1"/>
</dbReference>
<dbReference type="Pfam" id="PF01894">
    <property type="entry name" value="YjbQ"/>
    <property type="match status" value="1"/>
</dbReference>
<dbReference type="PIRSF" id="PIRSF004681">
    <property type="entry name" value="UCP004681"/>
    <property type="match status" value="1"/>
</dbReference>
<dbReference type="InterPro" id="IPR001602">
    <property type="entry name" value="UPF0047_YjbQ-like"/>
</dbReference>
<comment type="caution">
    <text evidence="2">The sequence shown here is derived from an EMBL/GenBank/DDBJ whole genome shotgun (WGS) entry which is preliminary data.</text>
</comment>
<dbReference type="PANTHER" id="PTHR30615">
    <property type="entry name" value="UNCHARACTERIZED PROTEIN YJBQ-RELATED"/>
    <property type="match status" value="1"/>
</dbReference>
<dbReference type="Proteomes" id="UP000268469">
    <property type="component" value="Unassembled WGS sequence"/>
</dbReference>
<evidence type="ECO:0000313" key="2">
    <source>
        <dbReference type="EMBL" id="RKX70480.1"/>
    </source>
</evidence>
<dbReference type="Gene3D" id="2.60.120.460">
    <property type="entry name" value="YjbQ-like"/>
    <property type="match status" value="1"/>
</dbReference>
<dbReference type="InterPro" id="IPR035917">
    <property type="entry name" value="YjbQ-like_sf"/>
</dbReference>
<reference evidence="2 3" key="1">
    <citation type="submission" date="2018-06" db="EMBL/GenBank/DDBJ databases">
        <title>Extensive metabolic versatility and redundancy in microbially diverse, dynamic hydrothermal sediments.</title>
        <authorList>
            <person name="Dombrowski N."/>
            <person name="Teske A."/>
            <person name="Baker B.J."/>
        </authorList>
    </citation>
    <scope>NUCLEOTIDE SEQUENCE [LARGE SCALE GENOMIC DNA]</scope>
    <source>
        <strain evidence="2">B36_G15</strain>
    </source>
</reference>
<protein>
    <submittedName>
        <fullName evidence="2">YjbQ family protein</fullName>
    </submittedName>
</protein>
<evidence type="ECO:0000256" key="1">
    <source>
        <dbReference type="ARBA" id="ARBA00005534"/>
    </source>
</evidence>
<dbReference type="SUPFAM" id="SSF111038">
    <property type="entry name" value="YjbQ-like"/>
    <property type="match status" value="1"/>
</dbReference>
<dbReference type="AlphaFoldDB" id="A0A660SKJ7"/>
<dbReference type="NCBIfam" id="TIGR00149">
    <property type="entry name" value="TIGR00149_YjbQ"/>
    <property type="match status" value="1"/>
</dbReference>
<evidence type="ECO:0000313" key="3">
    <source>
        <dbReference type="Proteomes" id="UP000268469"/>
    </source>
</evidence>
<name>A0A660SKJ7_UNCW3</name>